<evidence type="ECO:0000256" key="3">
    <source>
        <dbReference type="ARBA" id="ARBA00023163"/>
    </source>
</evidence>
<accession>A0ABT9NXW4</accession>
<dbReference type="EMBL" id="JAUSQZ010000001">
    <property type="protein sequence ID" value="MDP9825267.1"/>
    <property type="molecule type" value="Genomic_DNA"/>
</dbReference>
<dbReference type="PROSITE" id="PS50949">
    <property type="entry name" value="HTH_GNTR"/>
    <property type="match status" value="1"/>
</dbReference>
<keyword evidence="1" id="KW-0805">Transcription regulation</keyword>
<gene>
    <name evidence="5" type="ORF">J2S57_001016</name>
</gene>
<proteinExistence type="predicted"/>
<dbReference type="InterPro" id="IPR036390">
    <property type="entry name" value="WH_DNA-bd_sf"/>
</dbReference>
<dbReference type="GO" id="GO:0003677">
    <property type="term" value="F:DNA binding"/>
    <property type="evidence" value="ECO:0007669"/>
    <property type="project" value="UniProtKB-KW"/>
</dbReference>
<dbReference type="InterPro" id="IPR036388">
    <property type="entry name" value="WH-like_DNA-bd_sf"/>
</dbReference>
<keyword evidence="2 5" id="KW-0238">DNA-binding</keyword>
<dbReference type="Gene3D" id="1.10.10.10">
    <property type="entry name" value="Winged helix-like DNA-binding domain superfamily/Winged helix DNA-binding domain"/>
    <property type="match status" value="1"/>
</dbReference>
<evidence type="ECO:0000313" key="5">
    <source>
        <dbReference type="EMBL" id="MDP9825267.1"/>
    </source>
</evidence>
<protein>
    <submittedName>
        <fullName evidence="5">DNA-binding GntR family transcriptional regulator</fullName>
    </submittedName>
</protein>
<keyword evidence="6" id="KW-1185">Reference proteome</keyword>
<feature type="domain" description="HTH gntR-type" evidence="4">
    <location>
        <begin position="6"/>
        <end position="74"/>
    </location>
</feature>
<evidence type="ECO:0000313" key="6">
    <source>
        <dbReference type="Proteomes" id="UP001235712"/>
    </source>
</evidence>
<evidence type="ECO:0000259" key="4">
    <source>
        <dbReference type="PROSITE" id="PS50949"/>
    </source>
</evidence>
<name>A0ABT9NXW4_9ACTN</name>
<dbReference type="SMART" id="SM00345">
    <property type="entry name" value="HTH_GNTR"/>
    <property type="match status" value="1"/>
</dbReference>
<dbReference type="RefSeq" id="WP_307238879.1">
    <property type="nucleotide sequence ID" value="NZ_JAUSQZ010000001.1"/>
</dbReference>
<organism evidence="5 6">
    <name type="scientific">Kineosporia succinea</name>
    <dbReference type="NCBI Taxonomy" id="84632"/>
    <lineage>
        <taxon>Bacteria</taxon>
        <taxon>Bacillati</taxon>
        <taxon>Actinomycetota</taxon>
        <taxon>Actinomycetes</taxon>
        <taxon>Kineosporiales</taxon>
        <taxon>Kineosporiaceae</taxon>
        <taxon>Kineosporia</taxon>
    </lineage>
</organism>
<sequence>MQEERVAGKNDVAETIRQGIVDGELKPGQSIGSIDATAQKYEASVGATRLAFQELVQQGYLVARGRAGHFVADTIPDDPVAALPRRLSTDRLESIEEKLDDALPLLQDIIKRLDRLERRQK</sequence>
<keyword evidence="3" id="KW-0804">Transcription</keyword>
<reference evidence="5 6" key="1">
    <citation type="submission" date="2023-07" db="EMBL/GenBank/DDBJ databases">
        <title>Sequencing the genomes of 1000 actinobacteria strains.</title>
        <authorList>
            <person name="Klenk H.-P."/>
        </authorList>
    </citation>
    <scope>NUCLEOTIDE SEQUENCE [LARGE SCALE GENOMIC DNA]</scope>
    <source>
        <strain evidence="5 6">DSM 44388</strain>
    </source>
</reference>
<dbReference type="Pfam" id="PF00392">
    <property type="entry name" value="GntR"/>
    <property type="match status" value="1"/>
</dbReference>
<evidence type="ECO:0000256" key="1">
    <source>
        <dbReference type="ARBA" id="ARBA00023015"/>
    </source>
</evidence>
<dbReference type="Proteomes" id="UP001235712">
    <property type="component" value="Unassembled WGS sequence"/>
</dbReference>
<comment type="caution">
    <text evidence="5">The sequence shown here is derived from an EMBL/GenBank/DDBJ whole genome shotgun (WGS) entry which is preliminary data.</text>
</comment>
<dbReference type="InterPro" id="IPR000524">
    <property type="entry name" value="Tscrpt_reg_HTH_GntR"/>
</dbReference>
<dbReference type="SUPFAM" id="SSF46785">
    <property type="entry name" value="Winged helix' DNA-binding domain"/>
    <property type="match status" value="1"/>
</dbReference>
<evidence type="ECO:0000256" key="2">
    <source>
        <dbReference type="ARBA" id="ARBA00023125"/>
    </source>
</evidence>